<evidence type="ECO:0000256" key="2">
    <source>
        <dbReference type="ARBA" id="ARBA00022679"/>
    </source>
</evidence>
<feature type="compositionally biased region" description="Basic and acidic residues" evidence="7">
    <location>
        <begin position="493"/>
        <end position="517"/>
    </location>
</feature>
<dbReference type="InterPro" id="IPR000719">
    <property type="entry name" value="Prot_kinase_dom"/>
</dbReference>
<dbReference type="SUPFAM" id="SSF56112">
    <property type="entry name" value="Protein kinase-like (PK-like)"/>
    <property type="match status" value="1"/>
</dbReference>
<evidence type="ECO:0000259" key="8">
    <source>
        <dbReference type="PROSITE" id="PS50011"/>
    </source>
</evidence>
<evidence type="ECO:0000256" key="6">
    <source>
        <dbReference type="PROSITE-ProRule" id="PRU10141"/>
    </source>
</evidence>
<feature type="compositionally biased region" description="Basic and acidic residues" evidence="7">
    <location>
        <begin position="397"/>
        <end position="407"/>
    </location>
</feature>
<keyword evidence="4" id="KW-0418">Kinase</keyword>
<dbReference type="AlphaFoldDB" id="A0A7S4NQ43"/>
<keyword evidence="5 6" id="KW-0067">ATP-binding</keyword>
<gene>
    <name evidence="9" type="ORF">GTHE00462_LOCUS16785</name>
</gene>
<dbReference type="GO" id="GO:0004674">
    <property type="term" value="F:protein serine/threonine kinase activity"/>
    <property type="evidence" value="ECO:0007669"/>
    <property type="project" value="UniProtKB-KW"/>
</dbReference>
<dbReference type="InterPro" id="IPR047916">
    <property type="entry name" value="TTBK_Asator-like_STKc"/>
</dbReference>
<evidence type="ECO:0000313" key="9">
    <source>
        <dbReference type="EMBL" id="CAE2302536.1"/>
    </source>
</evidence>
<proteinExistence type="predicted"/>
<protein>
    <recommendedName>
        <fullName evidence="8">Protein kinase domain-containing protein</fullName>
    </recommendedName>
</protein>
<dbReference type="Gene3D" id="1.10.510.10">
    <property type="entry name" value="Transferase(Phosphotransferase) domain 1"/>
    <property type="match status" value="1"/>
</dbReference>
<sequence length="561" mass="63069">MVGEGTVLKGRWKLTRKIGQGAFGEIYSGCDLNTQDPVAVKLERWDNKKAVLKMEVAVLKKLQHSPFACRYVHCGHFENHNYLVMELLGDNLSELRRRRPNGRFSLWTTVRLGIQMVQAVKAIHELGYLHRDVKPSNFAMGLAPGRREQCVMIDFGLTRKFRLPSGQIRPARDIAGFRGTARYASINSHLSKELSRRDDLWSVLYVLIEFLTGQLPWRKLKDKEEIGLLKIHFNSAELVRDLPPTYLSFMQHLQALDYLDCPDYDYLVQLLDQLGGGIAEQTAYDWEQETPGSRVGSGYPGFDGMNNSSYGSVRRGPGNGRDRDVSTHEHQISQIEDGKVIETEAYDDGTGNVRFDGSSSVMTPRHGALRSESNRVESEKRGRSSSYVSGSGVKLNGVDRVKRDSRQSHSGSQDSYFDRSAKGTERSEQPDKSSNSKYEARRETKYTPGDERGSSGSLRSPATTALAQQNNPQNENLYATSSPQAKSGPPLTARDEKREEVEERRTRKEQASREKPSYEAAPEPPQEATSKLPPTMDKDLNGNEHKFENDIQKSGCRCTIS</sequence>
<dbReference type="Pfam" id="PF00069">
    <property type="entry name" value="Pkinase"/>
    <property type="match status" value="1"/>
</dbReference>
<keyword evidence="2" id="KW-0808">Transferase</keyword>
<dbReference type="PROSITE" id="PS00107">
    <property type="entry name" value="PROTEIN_KINASE_ATP"/>
    <property type="match status" value="1"/>
</dbReference>
<organism evidence="9">
    <name type="scientific">Guillardia theta</name>
    <name type="common">Cryptophyte</name>
    <name type="synonym">Cryptomonas phi</name>
    <dbReference type="NCBI Taxonomy" id="55529"/>
    <lineage>
        <taxon>Eukaryota</taxon>
        <taxon>Cryptophyceae</taxon>
        <taxon>Pyrenomonadales</taxon>
        <taxon>Geminigeraceae</taxon>
        <taxon>Guillardia</taxon>
    </lineage>
</organism>
<keyword evidence="3 6" id="KW-0547">Nucleotide-binding</keyword>
<feature type="compositionally biased region" description="Basic and acidic residues" evidence="7">
    <location>
        <begin position="438"/>
        <end position="453"/>
    </location>
</feature>
<evidence type="ECO:0000256" key="5">
    <source>
        <dbReference type="ARBA" id="ARBA00022840"/>
    </source>
</evidence>
<dbReference type="InterPro" id="IPR011009">
    <property type="entry name" value="Kinase-like_dom_sf"/>
</dbReference>
<dbReference type="SMART" id="SM00220">
    <property type="entry name" value="S_TKc"/>
    <property type="match status" value="1"/>
</dbReference>
<feature type="compositionally biased region" description="Low complexity" evidence="7">
    <location>
        <begin position="384"/>
        <end position="393"/>
    </location>
</feature>
<feature type="compositionally biased region" description="Basic and acidic residues" evidence="7">
    <location>
        <begin position="320"/>
        <end position="333"/>
    </location>
</feature>
<reference evidence="9" key="1">
    <citation type="submission" date="2021-01" db="EMBL/GenBank/DDBJ databases">
        <authorList>
            <person name="Corre E."/>
            <person name="Pelletier E."/>
            <person name="Niang G."/>
            <person name="Scheremetjew M."/>
            <person name="Finn R."/>
            <person name="Kale V."/>
            <person name="Holt S."/>
            <person name="Cochrane G."/>
            <person name="Meng A."/>
            <person name="Brown T."/>
            <person name="Cohen L."/>
        </authorList>
    </citation>
    <scope>NUCLEOTIDE SEQUENCE</scope>
    <source>
        <strain evidence="9">CCMP 2712</strain>
    </source>
</reference>
<feature type="compositionally biased region" description="Basic and acidic residues" evidence="7">
    <location>
        <begin position="372"/>
        <end position="382"/>
    </location>
</feature>
<feature type="binding site" evidence="6">
    <location>
        <position position="41"/>
    </location>
    <ligand>
        <name>ATP</name>
        <dbReference type="ChEBI" id="CHEBI:30616"/>
    </ligand>
</feature>
<dbReference type="InterPro" id="IPR017441">
    <property type="entry name" value="Protein_kinase_ATP_BS"/>
</dbReference>
<evidence type="ECO:0000256" key="4">
    <source>
        <dbReference type="ARBA" id="ARBA00022777"/>
    </source>
</evidence>
<name>A0A7S4NQ43_GUITH</name>
<feature type="region of interest" description="Disordered" evidence="7">
    <location>
        <begin position="285"/>
        <end position="333"/>
    </location>
</feature>
<dbReference type="PANTHER" id="PTHR11909">
    <property type="entry name" value="CASEIN KINASE-RELATED"/>
    <property type="match status" value="1"/>
</dbReference>
<accession>A0A7S4NQ43</accession>
<feature type="compositionally biased region" description="Polar residues" evidence="7">
    <location>
        <begin position="454"/>
        <end position="485"/>
    </location>
</feature>
<dbReference type="InterPro" id="IPR050235">
    <property type="entry name" value="CK1_Ser-Thr_kinase"/>
</dbReference>
<evidence type="ECO:0000256" key="1">
    <source>
        <dbReference type="ARBA" id="ARBA00022527"/>
    </source>
</evidence>
<feature type="compositionally biased region" description="Basic and acidic residues" evidence="7">
    <location>
        <begin position="416"/>
        <end position="431"/>
    </location>
</feature>
<feature type="domain" description="Protein kinase" evidence="8">
    <location>
        <begin position="12"/>
        <end position="274"/>
    </location>
</feature>
<evidence type="ECO:0000256" key="3">
    <source>
        <dbReference type="ARBA" id="ARBA00022741"/>
    </source>
</evidence>
<dbReference type="PROSITE" id="PS50011">
    <property type="entry name" value="PROTEIN_KINASE_DOM"/>
    <property type="match status" value="1"/>
</dbReference>
<dbReference type="GO" id="GO:0005524">
    <property type="term" value="F:ATP binding"/>
    <property type="evidence" value="ECO:0007669"/>
    <property type="project" value="UniProtKB-UniRule"/>
</dbReference>
<evidence type="ECO:0000256" key="7">
    <source>
        <dbReference type="SAM" id="MobiDB-lite"/>
    </source>
</evidence>
<feature type="compositionally biased region" description="Basic and acidic residues" evidence="7">
    <location>
        <begin position="536"/>
        <end position="551"/>
    </location>
</feature>
<dbReference type="CDD" id="cd14017">
    <property type="entry name" value="STKc_TTBK"/>
    <property type="match status" value="1"/>
</dbReference>
<keyword evidence="1" id="KW-0723">Serine/threonine-protein kinase</keyword>
<feature type="region of interest" description="Disordered" evidence="7">
    <location>
        <begin position="348"/>
        <end position="561"/>
    </location>
</feature>
<dbReference type="EMBL" id="HBKN01021367">
    <property type="protein sequence ID" value="CAE2302536.1"/>
    <property type="molecule type" value="Transcribed_RNA"/>
</dbReference>